<keyword evidence="3" id="KW-1185">Reference proteome</keyword>
<dbReference type="GO" id="GO:0016757">
    <property type="term" value="F:glycosyltransferase activity"/>
    <property type="evidence" value="ECO:0007669"/>
    <property type="project" value="UniProtKB-KW"/>
</dbReference>
<keyword evidence="2" id="KW-0328">Glycosyltransferase</keyword>
<feature type="domain" description="Glycosyltransferase 2-like" evidence="1">
    <location>
        <begin position="103"/>
        <end position="215"/>
    </location>
</feature>
<organism evidence="2 3">
    <name type="scientific">Thiorhodovibrio winogradskyi</name>
    <dbReference type="NCBI Taxonomy" id="77007"/>
    <lineage>
        <taxon>Bacteria</taxon>
        <taxon>Pseudomonadati</taxon>
        <taxon>Pseudomonadota</taxon>
        <taxon>Gammaproteobacteria</taxon>
        <taxon>Chromatiales</taxon>
        <taxon>Chromatiaceae</taxon>
        <taxon>Thiorhodovibrio</taxon>
    </lineage>
</organism>
<dbReference type="InterPro" id="IPR029044">
    <property type="entry name" value="Nucleotide-diphossugar_trans"/>
</dbReference>
<dbReference type="PANTHER" id="PTHR43179">
    <property type="entry name" value="RHAMNOSYLTRANSFERASE WBBL"/>
    <property type="match status" value="1"/>
</dbReference>
<dbReference type="PANTHER" id="PTHR43179:SF7">
    <property type="entry name" value="RHAMNOSYLTRANSFERASE WBBL"/>
    <property type="match status" value="1"/>
</dbReference>
<dbReference type="EC" id="2.4.1.-" evidence="2"/>
<dbReference type="InterPro" id="IPR001173">
    <property type="entry name" value="Glyco_trans_2-like"/>
</dbReference>
<dbReference type="Pfam" id="PF13632">
    <property type="entry name" value="Glyco_trans_2_3"/>
    <property type="match status" value="1"/>
</dbReference>
<name>A0ABZ0SEY9_9GAMM</name>
<dbReference type="RefSeq" id="WP_328984595.1">
    <property type="nucleotide sequence ID" value="NZ_CP121472.1"/>
</dbReference>
<reference evidence="2 3" key="1">
    <citation type="journal article" date="2023" name="Microorganisms">
        <title>Thiorhodovibrio frisius and Trv. litoralis spp. nov., Two Novel Members from a Clade of Fastidious Purple Sulfur Bacteria That Exhibit Unique Red-Shifted Light-Harvesting Capabilities.</title>
        <authorList>
            <person name="Methner A."/>
            <person name="Kuzyk S.B."/>
            <person name="Petersen J."/>
            <person name="Bauer S."/>
            <person name="Brinkmann H."/>
            <person name="Sichau K."/>
            <person name="Wanner G."/>
            <person name="Wolf J."/>
            <person name="Neumann-Schaal M."/>
            <person name="Henke P."/>
            <person name="Tank M."/>
            <person name="Sproer C."/>
            <person name="Bunk B."/>
            <person name="Overmann J."/>
        </authorList>
    </citation>
    <scope>NUCLEOTIDE SEQUENCE [LARGE SCALE GENOMIC DNA]</scope>
    <source>
        <strain evidence="2 3">DSM 6702</strain>
    </source>
</reference>
<evidence type="ECO:0000313" key="3">
    <source>
        <dbReference type="Proteomes" id="UP001432180"/>
    </source>
</evidence>
<dbReference type="EMBL" id="CP121472">
    <property type="protein sequence ID" value="WPL18853.1"/>
    <property type="molecule type" value="Genomic_DNA"/>
</dbReference>
<evidence type="ECO:0000259" key="1">
    <source>
        <dbReference type="Pfam" id="PF13632"/>
    </source>
</evidence>
<evidence type="ECO:0000313" key="2">
    <source>
        <dbReference type="EMBL" id="WPL18853.1"/>
    </source>
</evidence>
<keyword evidence="2" id="KW-0808">Transferase</keyword>
<dbReference type="Proteomes" id="UP001432180">
    <property type="component" value="Chromosome"/>
</dbReference>
<dbReference type="SUPFAM" id="SSF53448">
    <property type="entry name" value="Nucleotide-diphospho-sugar transferases"/>
    <property type="match status" value="1"/>
</dbReference>
<dbReference type="Gene3D" id="3.90.550.10">
    <property type="entry name" value="Spore Coat Polysaccharide Biosynthesis Protein SpsA, Chain A"/>
    <property type="match status" value="1"/>
</dbReference>
<accession>A0ABZ0SEY9</accession>
<protein>
    <submittedName>
        <fullName evidence="2">Rhamnosyltransferase WbbL</fullName>
        <ecNumber evidence="2">2.4.1.-</ecNumber>
    </submittedName>
</protein>
<gene>
    <name evidence="2" type="primary">wbbL_2</name>
    <name evidence="2" type="ORF">Thiowin_03944</name>
</gene>
<proteinExistence type="predicted"/>
<sequence>MNYPLTSNVLVSIVSHNQDFLVANLLEDLSKLETSISILVTDNLPPTDQYPVEGTSRIKRKTNRMPKGFAENHNSAFSHCGSPFFCVVNPDVRFLTNPFPQLLDCFADPRVGVAAPLVLASSGNLEDSARSFPTPRQLLAKFLRIKMDISHNTTRHPVLVDWVAGMFMLFRAEAFRDVGGFDEKFYLYYEDVDICARLWRAGWKVIYYPGISIIHDAQRTSRHDPRYMRWHATSMLRYFWKHYGRLPKRSDPLT</sequence>